<dbReference type="InterPro" id="IPR044444">
    <property type="entry name" value="Ribosomal_mL44_DSRM_metazoa"/>
</dbReference>
<dbReference type="Proteomes" id="UP001651158">
    <property type="component" value="Unassembled WGS sequence"/>
</dbReference>
<evidence type="ECO:0000256" key="4">
    <source>
        <dbReference type="ARBA" id="ARBA00022980"/>
    </source>
</evidence>
<dbReference type="EMBL" id="JAKROA010000002">
    <property type="protein sequence ID" value="KAL5110174.1"/>
    <property type="molecule type" value="Genomic_DNA"/>
</dbReference>
<evidence type="ECO:0000256" key="3">
    <source>
        <dbReference type="ARBA" id="ARBA00022946"/>
    </source>
</evidence>
<comment type="similarity">
    <text evidence="7">Belongs to the ribonuclease III family. Mitochondrion-specific ribosomal protein mL44 subfamily.</text>
</comment>
<evidence type="ECO:0000313" key="11">
    <source>
        <dbReference type="Proteomes" id="UP001651158"/>
    </source>
</evidence>
<evidence type="ECO:0000256" key="1">
    <source>
        <dbReference type="ARBA" id="ARBA00004173"/>
    </source>
</evidence>
<accession>A0ABR4QK23</accession>
<dbReference type="InterPro" id="IPR036389">
    <property type="entry name" value="RNase_III_sf"/>
</dbReference>
<keyword evidence="4 10" id="KW-0689">Ribosomal protein</keyword>
<evidence type="ECO:0000256" key="2">
    <source>
        <dbReference type="ARBA" id="ARBA00022884"/>
    </source>
</evidence>
<evidence type="ECO:0000259" key="9">
    <source>
        <dbReference type="PROSITE" id="PS50142"/>
    </source>
</evidence>
<organism evidence="10 11">
    <name type="scientific">Taenia crassiceps</name>
    <dbReference type="NCBI Taxonomy" id="6207"/>
    <lineage>
        <taxon>Eukaryota</taxon>
        <taxon>Metazoa</taxon>
        <taxon>Spiralia</taxon>
        <taxon>Lophotrochozoa</taxon>
        <taxon>Platyhelminthes</taxon>
        <taxon>Cestoda</taxon>
        <taxon>Eucestoda</taxon>
        <taxon>Cyclophyllidea</taxon>
        <taxon>Taeniidae</taxon>
        <taxon>Taenia</taxon>
    </lineage>
</organism>
<dbReference type="InterPro" id="IPR055189">
    <property type="entry name" value="RM44_endonuclase"/>
</dbReference>
<dbReference type="SUPFAM" id="SSF69065">
    <property type="entry name" value="RNase III domain-like"/>
    <property type="match status" value="1"/>
</dbReference>
<protein>
    <recommendedName>
        <fullName evidence="8">Large ribosomal subunit protein mL44</fullName>
    </recommendedName>
</protein>
<feature type="domain" description="RNase III" evidence="9">
    <location>
        <begin position="63"/>
        <end position="204"/>
    </location>
</feature>
<dbReference type="GO" id="GO:0005840">
    <property type="term" value="C:ribosome"/>
    <property type="evidence" value="ECO:0007669"/>
    <property type="project" value="UniProtKB-KW"/>
</dbReference>
<dbReference type="Pfam" id="PF22892">
    <property type="entry name" value="DSRM_MRPL44"/>
    <property type="match status" value="1"/>
</dbReference>
<dbReference type="Pfam" id="PF22935">
    <property type="entry name" value="RM44_endonuclase"/>
    <property type="match status" value="1"/>
</dbReference>
<dbReference type="Gene3D" id="3.30.160.20">
    <property type="match status" value="1"/>
</dbReference>
<dbReference type="SMART" id="SM00535">
    <property type="entry name" value="RIBOc"/>
    <property type="match status" value="1"/>
</dbReference>
<keyword evidence="11" id="KW-1185">Reference proteome</keyword>
<dbReference type="InterPro" id="IPR000999">
    <property type="entry name" value="RNase_III_dom"/>
</dbReference>
<sequence>MSCLIGIDINSAKYTSPHSSRSVRVARYVRPYLRDLYHRRLLQGPEIYRPRSAWKPWNYDSEVLAFRSRIGEDIDPEILHLCFTDKSFSSYTGQKDTTGVPRDNSALAEAGRRISDSYIRNFLRKFHPRLPEEWIVCVRDRLLSDSELATVGAHLGITDVLQYSMEEERSKDSPMLPEITGPPSTCAIATSFLALVGALADDHRTANLFVRDFILTRLLDLEFCADFAFPLQDKPFALLEGVLRFDNRGPPEPRLQKQSSMNTLLACYQVGIYSDRQLVGEAPGETIEIAEKEAALQALRNLFGIQDNRPPLPLSGPYIPVDGIAPNPSLKDYLGAAAVKSQPDPQLFLA</sequence>
<evidence type="ECO:0000313" key="10">
    <source>
        <dbReference type="EMBL" id="KAL5110174.1"/>
    </source>
</evidence>
<keyword evidence="6" id="KW-0687">Ribonucleoprotein</keyword>
<dbReference type="PANTHER" id="PTHR11207">
    <property type="entry name" value="RIBONUCLEASE III"/>
    <property type="match status" value="1"/>
</dbReference>
<evidence type="ECO:0000256" key="6">
    <source>
        <dbReference type="ARBA" id="ARBA00023274"/>
    </source>
</evidence>
<keyword evidence="5" id="KW-0496">Mitochondrion</keyword>
<dbReference type="PROSITE" id="PS50142">
    <property type="entry name" value="RNASE_3_2"/>
    <property type="match status" value="1"/>
</dbReference>
<evidence type="ECO:0000256" key="8">
    <source>
        <dbReference type="ARBA" id="ARBA00035187"/>
    </source>
</evidence>
<proteinExistence type="inferred from homology"/>
<gene>
    <name evidence="10" type="ORF">TcWFU_003987</name>
</gene>
<comment type="subcellular location">
    <subcellularLocation>
        <location evidence="1">Mitochondrion</location>
    </subcellularLocation>
</comment>
<evidence type="ECO:0000256" key="5">
    <source>
        <dbReference type="ARBA" id="ARBA00023128"/>
    </source>
</evidence>
<keyword evidence="2" id="KW-0694">RNA-binding</keyword>
<reference evidence="10 11" key="1">
    <citation type="journal article" date="2022" name="Front. Cell. Infect. Microbiol.">
        <title>The Genomes of Two Strains of Taenia crassiceps the Animal Model for the Study of Human Cysticercosis.</title>
        <authorList>
            <person name="Bobes R.J."/>
            <person name="Estrada K."/>
            <person name="Rios-Valencia D.G."/>
            <person name="Calderon-Gallegos A."/>
            <person name="de la Torre P."/>
            <person name="Carrero J.C."/>
            <person name="Sanchez-Flores A."/>
            <person name="Laclette J.P."/>
        </authorList>
    </citation>
    <scope>NUCLEOTIDE SEQUENCE [LARGE SCALE GENOMIC DNA]</scope>
    <source>
        <strain evidence="10">WFUcys</strain>
    </source>
</reference>
<dbReference type="Gene3D" id="1.10.1520.10">
    <property type="entry name" value="Ribonuclease III domain"/>
    <property type="match status" value="1"/>
</dbReference>
<evidence type="ECO:0000256" key="7">
    <source>
        <dbReference type="ARBA" id="ARBA00024034"/>
    </source>
</evidence>
<dbReference type="PANTHER" id="PTHR11207:SF5">
    <property type="entry name" value="LARGE RIBOSOMAL SUBUNIT PROTEIN ML44"/>
    <property type="match status" value="1"/>
</dbReference>
<comment type="caution">
    <text evidence="10">The sequence shown here is derived from an EMBL/GenBank/DDBJ whole genome shotgun (WGS) entry which is preliminary data.</text>
</comment>
<dbReference type="CDD" id="cd19874">
    <property type="entry name" value="DSRM_MRPL44"/>
    <property type="match status" value="1"/>
</dbReference>
<keyword evidence="3" id="KW-0809">Transit peptide</keyword>
<name>A0ABR4QK23_9CEST</name>